<keyword evidence="8" id="KW-1185">Reference proteome</keyword>
<sequence>MAEEEELKLKPPDDPTSFCLPPGSRFYPSEQELICYYLTSKNNATNHHDIDVIREIDLYNFDPFDLPESASFRFGGGGRRSHWYFYVGRVVLRESGRSRAAGAGYWKMRRRVRDVVRAGAGKVVVGTRKSFDFYLGDSPKIAVRTHWVMYEYALIDHLNHMGSFVLCRVFYKPRMGHNFSEHIISSCGEESVATVRHIGVQFDGTVRSVIGESTIQKKNTQDDDSEVLKIPTGLSNQLDGTISHKPVSEQDLIAILEEDFIELDDLLPPLPGIG</sequence>
<dbReference type="PANTHER" id="PTHR31744">
    <property type="entry name" value="PROTEIN CUP-SHAPED COTYLEDON 2-RELATED"/>
    <property type="match status" value="1"/>
</dbReference>
<keyword evidence="3" id="KW-0238">DNA-binding</keyword>
<evidence type="ECO:0000256" key="1">
    <source>
        <dbReference type="ARBA" id="ARBA00004123"/>
    </source>
</evidence>
<proteinExistence type="predicted"/>
<evidence type="ECO:0000256" key="2">
    <source>
        <dbReference type="ARBA" id="ARBA00023015"/>
    </source>
</evidence>
<evidence type="ECO:0000256" key="4">
    <source>
        <dbReference type="ARBA" id="ARBA00023163"/>
    </source>
</evidence>
<dbReference type="InterPro" id="IPR036093">
    <property type="entry name" value="NAC_dom_sf"/>
</dbReference>
<comment type="caution">
    <text evidence="7">The sequence shown here is derived from an EMBL/GenBank/DDBJ whole genome shotgun (WGS) entry which is preliminary data.</text>
</comment>
<dbReference type="InterPro" id="IPR003441">
    <property type="entry name" value="NAC-dom"/>
</dbReference>
<dbReference type="Proteomes" id="UP001630127">
    <property type="component" value="Unassembled WGS sequence"/>
</dbReference>
<keyword evidence="5" id="KW-0539">Nucleus</keyword>
<comment type="subcellular location">
    <subcellularLocation>
        <location evidence="1">Nucleus</location>
    </subcellularLocation>
</comment>
<name>A0ABD2Z4R1_9GENT</name>
<dbReference type="AlphaFoldDB" id="A0ABD2Z4R1"/>
<gene>
    <name evidence="7" type="ORF">ACH5RR_027185</name>
</gene>
<dbReference type="Pfam" id="PF02365">
    <property type="entry name" value="NAM"/>
    <property type="match status" value="1"/>
</dbReference>
<dbReference type="SUPFAM" id="SSF101941">
    <property type="entry name" value="NAC domain"/>
    <property type="match status" value="1"/>
</dbReference>
<evidence type="ECO:0000256" key="3">
    <source>
        <dbReference type="ARBA" id="ARBA00023125"/>
    </source>
</evidence>
<reference evidence="7 8" key="1">
    <citation type="submission" date="2024-11" db="EMBL/GenBank/DDBJ databases">
        <title>A near-complete genome assembly of Cinchona calisaya.</title>
        <authorList>
            <person name="Lian D.C."/>
            <person name="Zhao X.W."/>
            <person name="Wei L."/>
        </authorList>
    </citation>
    <scope>NUCLEOTIDE SEQUENCE [LARGE SCALE GENOMIC DNA]</scope>
    <source>
        <tissue evidence="7">Nenye</tissue>
    </source>
</reference>
<organism evidence="7 8">
    <name type="scientific">Cinchona calisaya</name>
    <dbReference type="NCBI Taxonomy" id="153742"/>
    <lineage>
        <taxon>Eukaryota</taxon>
        <taxon>Viridiplantae</taxon>
        <taxon>Streptophyta</taxon>
        <taxon>Embryophyta</taxon>
        <taxon>Tracheophyta</taxon>
        <taxon>Spermatophyta</taxon>
        <taxon>Magnoliopsida</taxon>
        <taxon>eudicotyledons</taxon>
        <taxon>Gunneridae</taxon>
        <taxon>Pentapetalae</taxon>
        <taxon>asterids</taxon>
        <taxon>lamiids</taxon>
        <taxon>Gentianales</taxon>
        <taxon>Rubiaceae</taxon>
        <taxon>Cinchonoideae</taxon>
        <taxon>Cinchoneae</taxon>
        <taxon>Cinchona</taxon>
    </lineage>
</organism>
<protein>
    <recommendedName>
        <fullName evidence="6">NAC domain-containing protein</fullName>
    </recommendedName>
</protein>
<evidence type="ECO:0000256" key="5">
    <source>
        <dbReference type="ARBA" id="ARBA00023242"/>
    </source>
</evidence>
<evidence type="ECO:0000259" key="6">
    <source>
        <dbReference type="PROSITE" id="PS51005"/>
    </source>
</evidence>
<dbReference type="GO" id="GO:0003677">
    <property type="term" value="F:DNA binding"/>
    <property type="evidence" value="ECO:0007669"/>
    <property type="project" value="UniProtKB-KW"/>
</dbReference>
<dbReference type="EMBL" id="JBJUIK010000011">
    <property type="protein sequence ID" value="KAL3514468.1"/>
    <property type="molecule type" value="Genomic_DNA"/>
</dbReference>
<dbReference type="PANTHER" id="PTHR31744:SF233">
    <property type="entry name" value="NAC DOMAIN-CONTAINING PROTEIN 72-LIKE"/>
    <property type="match status" value="1"/>
</dbReference>
<evidence type="ECO:0000313" key="8">
    <source>
        <dbReference type="Proteomes" id="UP001630127"/>
    </source>
</evidence>
<evidence type="ECO:0000313" key="7">
    <source>
        <dbReference type="EMBL" id="KAL3514468.1"/>
    </source>
</evidence>
<dbReference type="Gene3D" id="2.170.150.80">
    <property type="entry name" value="NAC domain"/>
    <property type="match status" value="1"/>
</dbReference>
<dbReference type="PROSITE" id="PS51005">
    <property type="entry name" value="NAC"/>
    <property type="match status" value="1"/>
</dbReference>
<keyword evidence="4" id="KW-0804">Transcription</keyword>
<keyword evidence="2" id="KW-0805">Transcription regulation</keyword>
<feature type="domain" description="NAC" evidence="6">
    <location>
        <begin position="20"/>
        <end position="172"/>
    </location>
</feature>
<accession>A0ABD2Z4R1</accession>
<dbReference type="GO" id="GO:0005634">
    <property type="term" value="C:nucleus"/>
    <property type="evidence" value="ECO:0007669"/>
    <property type="project" value="UniProtKB-SubCell"/>
</dbReference>